<keyword evidence="2" id="KW-0472">Membrane</keyword>
<evidence type="ECO:0000313" key="4">
    <source>
        <dbReference type="Proteomes" id="UP001151518"/>
    </source>
</evidence>
<reference evidence="3" key="1">
    <citation type="submission" date="2022-07" db="EMBL/GenBank/DDBJ databases">
        <title>Phylogenomic reconstructions and comparative analyses of Kickxellomycotina fungi.</title>
        <authorList>
            <person name="Reynolds N.K."/>
            <person name="Stajich J.E."/>
            <person name="Barry K."/>
            <person name="Grigoriev I.V."/>
            <person name="Crous P."/>
            <person name="Smith M.E."/>
        </authorList>
    </citation>
    <scope>NUCLEOTIDE SEQUENCE</scope>
    <source>
        <strain evidence="3">NRRL 3115</strain>
    </source>
</reference>
<dbReference type="Proteomes" id="UP001151518">
    <property type="component" value="Unassembled WGS sequence"/>
</dbReference>
<accession>A0A9W8G1C5</accession>
<feature type="compositionally biased region" description="Polar residues" evidence="1">
    <location>
        <begin position="8"/>
        <end position="18"/>
    </location>
</feature>
<name>A0A9W8G1C5_9FUNG</name>
<feature type="region of interest" description="Disordered" evidence="1">
    <location>
        <begin position="75"/>
        <end position="101"/>
    </location>
</feature>
<evidence type="ECO:0000256" key="1">
    <source>
        <dbReference type="SAM" id="MobiDB-lite"/>
    </source>
</evidence>
<dbReference type="AlphaFoldDB" id="A0A9W8G1C5"/>
<keyword evidence="2" id="KW-1133">Transmembrane helix</keyword>
<protein>
    <recommendedName>
        <fullName evidence="5">Small integral membrane protein 8</fullName>
    </recommendedName>
</protein>
<organism evidence="3 4">
    <name type="scientific">Coemansia spiralis</name>
    <dbReference type="NCBI Taxonomy" id="417178"/>
    <lineage>
        <taxon>Eukaryota</taxon>
        <taxon>Fungi</taxon>
        <taxon>Fungi incertae sedis</taxon>
        <taxon>Zoopagomycota</taxon>
        <taxon>Kickxellomycotina</taxon>
        <taxon>Kickxellomycetes</taxon>
        <taxon>Kickxellales</taxon>
        <taxon>Kickxellaceae</taxon>
        <taxon>Coemansia</taxon>
    </lineage>
</organism>
<keyword evidence="2" id="KW-0812">Transmembrane</keyword>
<evidence type="ECO:0000313" key="3">
    <source>
        <dbReference type="EMBL" id="KAJ2669596.1"/>
    </source>
</evidence>
<sequence length="101" mass="11500">MQEKPQQHRNNTGHNTSKPDIPATRLFKVLNPELFMKPNKWIMYGGVVTMVGIMLWLGSSELQHRQDQHIADAVKNAPANSSAQRAPTYQERMAELRRSSS</sequence>
<comment type="caution">
    <text evidence="3">The sequence shown here is derived from an EMBL/GenBank/DDBJ whole genome shotgun (WGS) entry which is preliminary data.</text>
</comment>
<evidence type="ECO:0008006" key="5">
    <source>
        <dbReference type="Google" id="ProtNLM"/>
    </source>
</evidence>
<proteinExistence type="predicted"/>
<feature type="transmembrane region" description="Helical" evidence="2">
    <location>
        <begin position="41"/>
        <end position="58"/>
    </location>
</feature>
<dbReference type="OrthoDB" id="1880105at2759"/>
<feature type="region of interest" description="Disordered" evidence="1">
    <location>
        <begin position="1"/>
        <end position="21"/>
    </location>
</feature>
<feature type="compositionally biased region" description="Basic and acidic residues" evidence="1">
    <location>
        <begin position="92"/>
        <end position="101"/>
    </location>
</feature>
<dbReference type="EMBL" id="JANBTW010000145">
    <property type="protein sequence ID" value="KAJ2669596.1"/>
    <property type="molecule type" value="Genomic_DNA"/>
</dbReference>
<dbReference type="InterPro" id="IPR026686">
    <property type="entry name" value="UPF0708"/>
</dbReference>
<evidence type="ECO:0000256" key="2">
    <source>
        <dbReference type="SAM" id="Phobius"/>
    </source>
</evidence>
<gene>
    <name evidence="3" type="ORF">GGI25_006090</name>
</gene>
<dbReference type="Pfam" id="PF14937">
    <property type="entry name" value="DUF4500"/>
    <property type="match status" value="1"/>
</dbReference>
<feature type="compositionally biased region" description="Polar residues" evidence="1">
    <location>
        <begin position="78"/>
        <end position="87"/>
    </location>
</feature>